<evidence type="ECO:0000313" key="3">
    <source>
        <dbReference type="Proteomes" id="UP000807469"/>
    </source>
</evidence>
<feature type="compositionally biased region" description="Gly residues" evidence="1">
    <location>
        <begin position="87"/>
        <end position="113"/>
    </location>
</feature>
<gene>
    <name evidence="2" type="ORF">BDN70DRAFT_998820</name>
</gene>
<evidence type="ECO:0000313" key="2">
    <source>
        <dbReference type="EMBL" id="KAF9470829.1"/>
    </source>
</evidence>
<protein>
    <submittedName>
        <fullName evidence="2">Uncharacterized protein</fullName>
    </submittedName>
</protein>
<proteinExistence type="predicted"/>
<dbReference type="EMBL" id="MU155836">
    <property type="protein sequence ID" value="KAF9470829.1"/>
    <property type="molecule type" value="Genomic_DNA"/>
</dbReference>
<dbReference type="Proteomes" id="UP000807469">
    <property type="component" value="Unassembled WGS sequence"/>
</dbReference>
<evidence type="ECO:0000256" key="1">
    <source>
        <dbReference type="SAM" id="MobiDB-lite"/>
    </source>
</evidence>
<feature type="region of interest" description="Disordered" evidence="1">
    <location>
        <begin position="1"/>
        <end position="21"/>
    </location>
</feature>
<dbReference type="AlphaFoldDB" id="A0A9P6CS95"/>
<organism evidence="2 3">
    <name type="scientific">Pholiota conissans</name>
    <dbReference type="NCBI Taxonomy" id="109636"/>
    <lineage>
        <taxon>Eukaryota</taxon>
        <taxon>Fungi</taxon>
        <taxon>Dikarya</taxon>
        <taxon>Basidiomycota</taxon>
        <taxon>Agaricomycotina</taxon>
        <taxon>Agaricomycetes</taxon>
        <taxon>Agaricomycetidae</taxon>
        <taxon>Agaricales</taxon>
        <taxon>Agaricineae</taxon>
        <taxon>Strophariaceae</taxon>
        <taxon>Pholiota</taxon>
    </lineage>
</organism>
<accession>A0A9P6CS95</accession>
<name>A0A9P6CS95_9AGAR</name>
<reference evidence="2" key="1">
    <citation type="submission" date="2020-11" db="EMBL/GenBank/DDBJ databases">
        <authorList>
            <consortium name="DOE Joint Genome Institute"/>
            <person name="Ahrendt S."/>
            <person name="Riley R."/>
            <person name="Andreopoulos W."/>
            <person name="Labutti K."/>
            <person name="Pangilinan J."/>
            <person name="Ruiz-Duenas F.J."/>
            <person name="Barrasa J.M."/>
            <person name="Sanchez-Garcia M."/>
            <person name="Camarero S."/>
            <person name="Miyauchi S."/>
            <person name="Serrano A."/>
            <person name="Linde D."/>
            <person name="Babiker R."/>
            <person name="Drula E."/>
            <person name="Ayuso-Fernandez I."/>
            <person name="Pacheco R."/>
            <person name="Padilla G."/>
            <person name="Ferreira P."/>
            <person name="Barriuso J."/>
            <person name="Kellner H."/>
            <person name="Castanera R."/>
            <person name="Alfaro M."/>
            <person name="Ramirez L."/>
            <person name="Pisabarro A.G."/>
            <person name="Kuo A."/>
            <person name="Tritt A."/>
            <person name="Lipzen A."/>
            <person name="He G."/>
            <person name="Yan M."/>
            <person name="Ng V."/>
            <person name="Cullen D."/>
            <person name="Martin F."/>
            <person name="Rosso M.-N."/>
            <person name="Henrissat B."/>
            <person name="Hibbett D."/>
            <person name="Martinez A.T."/>
            <person name="Grigoriev I.V."/>
        </authorList>
    </citation>
    <scope>NUCLEOTIDE SEQUENCE</scope>
    <source>
        <strain evidence="2">CIRM-BRFM 674</strain>
    </source>
</reference>
<keyword evidence="3" id="KW-1185">Reference proteome</keyword>
<feature type="compositionally biased region" description="Low complexity" evidence="1">
    <location>
        <begin position="42"/>
        <end position="72"/>
    </location>
</feature>
<feature type="region of interest" description="Disordered" evidence="1">
    <location>
        <begin position="41"/>
        <end position="143"/>
    </location>
</feature>
<sequence>MSTPPSPEKSQPSLQPLRRRLACRPRPHLICPGSGNWLDFLSGNNLNASNPNNPNSNNSSAGGPGAGSRSSSMSWERGGPQDMFSGGNRGRAGLSGLGLGSAGGLLGGMGGRNGGKRKGEDKGPGGILASPASLNGKKDMKDR</sequence>
<comment type="caution">
    <text evidence="2">The sequence shown here is derived from an EMBL/GenBank/DDBJ whole genome shotgun (WGS) entry which is preliminary data.</text>
</comment>